<organism evidence="7 8">
    <name type="scientific">Trichobilharzia regenti</name>
    <name type="common">Nasal bird schistosome</name>
    <dbReference type="NCBI Taxonomy" id="157069"/>
    <lineage>
        <taxon>Eukaryota</taxon>
        <taxon>Metazoa</taxon>
        <taxon>Spiralia</taxon>
        <taxon>Lophotrochozoa</taxon>
        <taxon>Platyhelminthes</taxon>
        <taxon>Trematoda</taxon>
        <taxon>Digenea</taxon>
        <taxon>Strigeidida</taxon>
        <taxon>Schistosomatoidea</taxon>
        <taxon>Schistosomatidae</taxon>
        <taxon>Trichobilharzia</taxon>
    </lineage>
</organism>
<evidence type="ECO:0000313" key="7">
    <source>
        <dbReference type="Proteomes" id="UP000050795"/>
    </source>
</evidence>
<dbReference type="PANTHER" id="PTHR46212:SF3">
    <property type="entry name" value="GH27120P"/>
    <property type="match status" value="1"/>
</dbReference>
<dbReference type="InterPro" id="IPR002048">
    <property type="entry name" value="EF_hand_dom"/>
</dbReference>
<dbReference type="CDD" id="cd16180">
    <property type="entry name" value="EFh_PEF_Group_I"/>
    <property type="match status" value="1"/>
</dbReference>
<dbReference type="Gene3D" id="1.10.238.10">
    <property type="entry name" value="EF-hand"/>
    <property type="match status" value="1"/>
</dbReference>
<dbReference type="WBParaSite" id="TREG1_124920.1">
    <property type="protein sequence ID" value="TREG1_124920.1"/>
    <property type="gene ID" value="TREG1_124920"/>
</dbReference>
<keyword evidence="7" id="KW-1185">Reference proteome</keyword>
<keyword evidence="5" id="KW-0106">Calcium</keyword>
<keyword evidence="2" id="KW-0963">Cytoplasm</keyword>
<comment type="subcellular location">
    <subcellularLocation>
        <location evidence="1">Cytoplasm</location>
    </subcellularLocation>
</comment>
<dbReference type="InterPro" id="IPR051426">
    <property type="entry name" value="Peflin/Sorcin_CaBP"/>
</dbReference>
<dbReference type="InterPro" id="IPR011992">
    <property type="entry name" value="EF-hand-dom_pair"/>
</dbReference>
<dbReference type="Proteomes" id="UP000050795">
    <property type="component" value="Unassembled WGS sequence"/>
</dbReference>
<feature type="domain" description="EF-hand" evidence="6">
    <location>
        <begin position="7"/>
        <end position="42"/>
    </location>
</feature>
<evidence type="ECO:0000256" key="4">
    <source>
        <dbReference type="ARBA" id="ARBA00022737"/>
    </source>
</evidence>
<dbReference type="SMART" id="SM00054">
    <property type="entry name" value="EFh"/>
    <property type="match status" value="3"/>
</dbReference>
<dbReference type="SUPFAM" id="SSF47473">
    <property type="entry name" value="EF-hand"/>
    <property type="match status" value="1"/>
</dbReference>
<evidence type="ECO:0000313" key="8">
    <source>
        <dbReference type="WBParaSite" id="TREG1_124920.1"/>
    </source>
</evidence>
<feature type="domain" description="EF-hand" evidence="6">
    <location>
        <begin position="74"/>
        <end position="109"/>
    </location>
</feature>
<dbReference type="GO" id="GO:0005737">
    <property type="term" value="C:cytoplasm"/>
    <property type="evidence" value="ECO:0007669"/>
    <property type="project" value="UniProtKB-SubCell"/>
</dbReference>
<proteinExistence type="predicted"/>
<keyword evidence="3" id="KW-0479">Metal-binding</keyword>
<reference evidence="8" key="2">
    <citation type="submission" date="2023-11" db="UniProtKB">
        <authorList>
            <consortium name="WormBaseParasite"/>
        </authorList>
    </citation>
    <scope>IDENTIFICATION</scope>
</reference>
<dbReference type="PROSITE" id="PS50222">
    <property type="entry name" value="EF_HAND_2"/>
    <property type="match status" value="2"/>
</dbReference>
<dbReference type="AlphaFoldDB" id="A0AA85J2K9"/>
<evidence type="ECO:0000259" key="6">
    <source>
        <dbReference type="PROSITE" id="PS50222"/>
    </source>
</evidence>
<evidence type="ECO:0000256" key="5">
    <source>
        <dbReference type="ARBA" id="ARBA00022837"/>
    </source>
</evidence>
<evidence type="ECO:0000256" key="1">
    <source>
        <dbReference type="ARBA" id="ARBA00004496"/>
    </source>
</evidence>
<dbReference type="Pfam" id="PF13499">
    <property type="entry name" value="EF-hand_7"/>
    <property type="match status" value="2"/>
</dbReference>
<evidence type="ECO:0000256" key="2">
    <source>
        <dbReference type="ARBA" id="ARBA00022490"/>
    </source>
</evidence>
<dbReference type="GO" id="GO:0048306">
    <property type="term" value="F:calcium-dependent protein binding"/>
    <property type="evidence" value="ECO:0007669"/>
    <property type="project" value="UniProtKB-ARBA"/>
</dbReference>
<dbReference type="PROSITE" id="PS00018">
    <property type="entry name" value="EF_HAND_1"/>
    <property type="match status" value="2"/>
</dbReference>
<dbReference type="GO" id="GO:0005509">
    <property type="term" value="F:calcium ion binding"/>
    <property type="evidence" value="ECO:0007669"/>
    <property type="project" value="InterPro"/>
</dbReference>
<dbReference type="InterPro" id="IPR018247">
    <property type="entry name" value="EF_Hand_1_Ca_BS"/>
</dbReference>
<sequence>MYGNPCNVNPQVANFFHQVDANRSGSISADELQRALNNGLCTAFNIRTVELMIAMFDKDMNGTMNLQEFGQLFAYVQQWQTCFRSYDRDNSGTIDVNELQTALTSFGYRLSSQFISLLVRKFDRHRRGSISFDDFILACVCLKNLTDGFKVHDHQRNGMAQMNYESFLTAAFSVVT</sequence>
<accession>A0AA85J2K9</accession>
<name>A0AA85J2K9_TRIRE</name>
<evidence type="ECO:0000256" key="3">
    <source>
        <dbReference type="ARBA" id="ARBA00022723"/>
    </source>
</evidence>
<reference evidence="7" key="1">
    <citation type="submission" date="2022-06" db="EMBL/GenBank/DDBJ databases">
        <authorList>
            <person name="Berger JAMES D."/>
            <person name="Berger JAMES D."/>
        </authorList>
    </citation>
    <scope>NUCLEOTIDE SEQUENCE [LARGE SCALE GENOMIC DNA]</scope>
</reference>
<dbReference type="PANTHER" id="PTHR46212">
    <property type="entry name" value="PEFLIN"/>
    <property type="match status" value="1"/>
</dbReference>
<protein>
    <recommendedName>
        <fullName evidence="6">EF-hand domain-containing protein</fullName>
    </recommendedName>
</protein>
<keyword evidence="4" id="KW-0677">Repeat</keyword>